<keyword evidence="2" id="KW-0012">Acyltransferase</keyword>
<name>A0A7X0VFP4_9BACL</name>
<evidence type="ECO:0000256" key="1">
    <source>
        <dbReference type="ARBA" id="ARBA00022679"/>
    </source>
</evidence>
<dbReference type="Pfam" id="PF00583">
    <property type="entry name" value="Acetyltransf_1"/>
    <property type="match status" value="1"/>
</dbReference>
<accession>A0A7X0VFP4</accession>
<evidence type="ECO:0000259" key="3">
    <source>
        <dbReference type="PROSITE" id="PS51186"/>
    </source>
</evidence>
<dbReference type="EMBL" id="JACJVP010000024">
    <property type="protein sequence ID" value="MBB6672041.1"/>
    <property type="molecule type" value="Genomic_DNA"/>
</dbReference>
<dbReference type="AlphaFoldDB" id="A0A7X0VFP4"/>
<dbReference type="Gene3D" id="3.40.630.30">
    <property type="match status" value="1"/>
</dbReference>
<dbReference type="Proteomes" id="UP000547209">
    <property type="component" value="Unassembled WGS sequence"/>
</dbReference>
<dbReference type="PROSITE" id="PS51186">
    <property type="entry name" value="GNAT"/>
    <property type="match status" value="2"/>
</dbReference>
<dbReference type="RefSeq" id="WP_185143509.1">
    <property type="nucleotide sequence ID" value="NZ_JACJVP010000024.1"/>
</dbReference>
<reference evidence="4 5" key="1">
    <citation type="submission" date="2020-08" db="EMBL/GenBank/DDBJ databases">
        <title>Cohnella phylogeny.</title>
        <authorList>
            <person name="Dunlap C."/>
        </authorList>
    </citation>
    <scope>NUCLEOTIDE SEQUENCE [LARGE SCALE GENOMIC DNA]</scope>
    <source>
        <strain evidence="4 5">DSM 28246</strain>
    </source>
</reference>
<proteinExistence type="predicted"/>
<keyword evidence="1 4" id="KW-0808">Transferase</keyword>
<keyword evidence="5" id="KW-1185">Reference proteome</keyword>
<sequence>MRIRLRPLRLPDDYAGMAALLNTYWSEPTTARRLEEDDAKLYEVGHTYLDENGLLGGYDRTRQVAVTEADEIVGYVWSWRAPWTEPGYLNNTLVVAEAYRGQGVGSELLRHVLGWGGGLGATTLITEVWDDQPASLRFAQRRGFVIERHGYQSVLQMDRTDLKALNADETLRRLEREGLRFTTLAEEPGEESERKLYALYKETLVDIPGYIGEVPEIGEWRKWYLQADGYAPDQVLIAADGDRYAGVTNVLHHAATNGMYHEYTGVGRAYRGRGVALGLKLLAVRLAARRGAAYIRTDNDSTNEPILKINRRLGYEPLRGSYRIVAKLKEVAPSPSGTP</sequence>
<organism evidence="4 5">
    <name type="scientific">Cohnella nanjingensis</name>
    <dbReference type="NCBI Taxonomy" id="1387779"/>
    <lineage>
        <taxon>Bacteria</taxon>
        <taxon>Bacillati</taxon>
        <taxon>Bacillota</taxon>
        <taxon>Bacilli</taxon>
        <taxon>Bacillales</taxon>
        <taxon>Paenibacillaceae</taxon>
        <taxon>Cohnella</taxon>
    </lineage>
</organism>
<dbReference type="InterPro" id="IPR016181">
    <property type="entry name" value="Acyl_CoA_acyltransferase"/>
</dbReference>
<dbReference type="PANTHER" id="PTHR43877:SF6">
    <property type="entry name" value="GCN5-RELATED N-ACETYLTRANSFERASE"/>
    <property type="match status" value="1"/>
</dbReference>
<dbReference type="InterPro" id="IPR000182">
    <property type="entry name" value="GNAT_dom"/>
</dbReference>
<protein>
    <submittedName>
        <fullName evidence="4">GNAT family N-acetyltransferase</fullName>
    </submittedName>
</protein>
<dbReference type="CDD" id="cd04301">
    <property type="entry name" value="NAT_SF"/>
    <property type="match status" value="1"/>
</dbReference>
<comment type="caution">
    <text evidence="4">The sequence shown here is derived from an EMBL/GenBank/DDBJ whole genome shotgun (WGS) entry which is preliminary data.</text>
</comment>
<feature type="domain" description="N-acetyltransferase" evidence="3">
    <location>
        <begin position="179"/>
        <end position="330"/>
    </location>
</feature>
<evidence type="ECO:0000256" key="2">
    <source>
        <dbReference type="ARBA" id="ARBA00023315"/>
    </source>
</evidence>
<evidence type="ECO:0000313" key="5">
    <source>
        <dbReference type="Proteomes" id="UP000547209"/>
    </source>
</evidence>
<evidence type="ECO:0000313" key="4">
    <source>
        <dbReference type="EMBL" id="MBB6672041.1"/>
    </source>
</evidence>
<dbReference type="GO" id="GO:0016747">
    <property type="term" value="F:acyltransferase activity, transferring groups other than amino-acyl groups"/>
    <property type="evidence" value="ECO:0007669"/>
    <property type="project" value="InterPro"/>
</dbReference>
<gene>
    <name evidence="4" type="ORF">H7C19_15280</name>
</gene>
<dbReference type="PANTHER" id="PTHR43877">
    <property type="entry name" value="AMINOALKYLPHOSPHONATE N-ACETYLTRANSFERASE-RELATED-RELATED"/>
    <property type="match status" value="1"/>
</dbReference>
<dbReference type="InterPro" id="IPR050832">
    <property type="entry name" value="Bact_Acetyltransf"/>
</dbReference>
<dbReference type="SUPFAM" id="SSF55729">
    <property type="entry name" value="Acyl-CoA N-acyltransferases (Nat)"/>
    <property type="match status" value="2"/>
</dbReference>
<feature type="domain" description="N-acetyltransferase" evidence="3">
    <location>
        <begin position="3"/>
        <end position="160"/>
    </location>
</feature>